<keyword evidence="4" id="KW-0217">Developmental protein</keyword>
<feature type="transmembrane region" description="Helical" evidence="10">
    <location>
        <begin position="307"/>
        <end position="325"/>
    </location>
</feature>
<feature type="domain" description="Wntless-like transmembrane" evidence="12">
    <location>
        <begin position="228"/>
        <end position="516"/>
    </location>
</feature>
<evidence type="ECO:0000256" key="2">
    <source>
        <dbReference type="ARBA" id="ARBA00004653"/>
    </source>
</evidence>
<feature type="transmembrane region" description="Helical" evidence="10">
    <location>
        <begin position="337"/>
        <end position="356"/>
    </location>
</feature>
<comment type="similarity">
    <text evidence="3">Belongs to the wntless family.</text>
</comment>
<accession>A0A183BV57</accession>
<evidence type="ECO:0000256" key="11">
    <source>
        <dbReference type="SAM" id="SignalP"/>
    </source>
</evidence>
<keyword evidence="7 10" id="KW-1133">Transmembrane helix</keyword>
<evidence type="ECO:0000259" key="13">
    <source>
        <dbReference type="Pfam" id="PF21883"/>
    </source>
</evidence>
<dbReference type="InterPro" id="IPR047843">
    <property type="entry name" value="WLS-like_TM"/>
</dbReference>
<evidence type="ECO:0000256" key="1">
    <source>
        <dbReference type="ARBA" id="ARBA00004337"/>
    </source>
</evidence>
<feature type="transmembrane region" description="Helical" evidence="10">
    <location>
        <begin position="376"/>
        <end position="398"/>
    </location>
</feature>
<dbReference type="PANTHER" id="PTHR13449:SF2">
    <property type="entry name" value="PROTEIN WNTLESS HOMOLOG"/>
    <property type="match status" value="1"/>
</dbReference>
<comment type="subcellular location">
    <subcellularLocation>
        <location evidence="1">Endosome membrane</location>
        <topology evidence="1">Multi-pass membrane protein</topology>
    </subcellularLocation>
    <subcellularLocation>
        <location evidence="2">Golgi apparatus membrane</location>
        <topology evidence="2">Multi-pass membrane protein</topology>
    </subcellularLocation>
</comment>
<reference evidence="15" key="2">
    <citation type="submission" date="2016-06" db="UniProtKB">
        <authorList>
            <consortium name="WormBaseParasite"/>
        </authorList>
    </citation>
    <scope>IDENTIFICATION</scope>
</reference>
<keyword evidence="5" id="KW-0879">Wnt signaling pathway</keyword>
<proteinExistence type="inferred from homology"/>
<dbReference type="Pfam" id="PF21883">
    <property type="entry name" value="WLS_GOLD"/>
    <property type="match status" value="1"/>
</dbReference>
<dbReference type="Proteomes" id="UP000050741">
    <property type="component" value="Unassembled WGS sequence"/>
</dbReference>
<feature type="domain" description="Wntless GOLD" evidence="13">
    <location>
        <begin position="39"/>
        <end position="227"/>
    </location>
</feature>
<feature type="transmembrane region" description="Helical" evidence="10">
    <location>
        <begin position="485"/>
        <end position="513"/>
    </location>
</feature>
<evidence type="ECO:0000256" key="3">
    <source>
        <dbReference type="ARBA" id="ARBA00008148"/>
    </source>
</evidence>
<evidence type="ECO:0000256" key="5">
    <source>
        <dbReference type="ARBA" id="ARBA00022687"/>
    </source>
</evidence>
<keyword evidence="11" id="KW-0732">Signal</keyword>
<dbReference type="GO" id="GO:0017147">
    <property type="term" value="F:Wnt-protein binding"/>
    <property type="evidence" value="ECO:0007669"/>
    <property type="project" value="InterPro"/>
</dbReference>
<dbReference type="InterPro" id="IPR053936">
    <property type="entry name" value="WLS_GOLD"/>
</dbReference>
<dbReference type="GO" id="GO:0006886">
    <property type="term" value="P:intracellular protein transport"/>
    <property type="evidence" value="ECO:0007669"/>
    <property type="project" value="TreeGrafter"/>
</dbReference>
<dbReference type="GO" id="GO:0061355">
    <property type="term" value="P:Wnt protein secretion"/>
    <property type="evidence" value="ECO:0007669"/>
    <property type="project" value="TreeGrafter"/>
</dbReference>
<name>A0A183BV57_GLOPA</name>
<evidence type="ECO:0000313" key="14">
    <source>
        <dbReference type="Proteomes" id="UP000050741"/>
    </source>
</evidence>
<reference evidence="14" key="1">
    <citation type="submission" date="2014-05" db="EMBL/GenBank/DDBJ databases">
        <title>The genome and life-stage specific transcriptomes of Globodera pallida elucidate key aspects of plant parasitism by a cyst nematode.</title>
        <authorList>
            <person name="Cotton J.A."/>
            <person name="Lilley C.J."/>
            <person name="Jones L.M."/>
            <person name="Kikuchi T."/>
            <person name="Reid A.J."/>
            <person name="Thorpe P."/>
            <person name="Tsai I.J."/>
            <person name="Beasley H."/>
            <person name="Blok V."/>
            <person name="Cock P.J.A."/>
            <person name="Van den Akker S.E."/>
            <person name="Holroyd N."/>
            <person name="Hunt M."/>
            <person name="Mantelin S."/>
            <person name="Naghra H."/>
            <person name="Pain A."/>
            <person name="Palomares-Rius J.E."/>
            <person name="Zarowiecki M."/>
            <person name="Berriman M."/>
            <person name="Jones J.T."/>
            <person name="Urwin P.E."/>
        </authorList>
    </citation>
    <scope>NUCLEOTIDE SEQUENCE [LARGE SCALE GENOMIC DNA]</scope>
    <source>
        <strain evidence="14">Lindley</strain>
    </source>
</reference>
<evidence type="ECO:0000256" key="8">
    <source>
        <dbReference type="ARBA" id="ARBA00023034"/>
    </source>
</evidence>
<protein>
    <submittedName>
        <fullName evidence="15">Uncharacterized protein</fullName>
    </submittedName>
</protein>
<dbReference type="WBParaSite" id="GPLIN_000449400">
    <property type="protein sequence ID" value="GPLIN_000449400"/>
    <property type="gene ID" value="GPLIN_000449400"/>
</dbReference>
<dbReference type="PANTHER" id="PTHR13449">
    <property type="entry name" value="INTEGRAL MEMBRANE PROTEIN GPR177"/>
    <property type="match status" value="1"/>
</dbReference>
<dbReference type="InterPro" id="IPR009551">
    <property type="entry name" value="Wntless"/>
</dbReference>
<dbReference type="GO" id="GO:0010008">
    <property type="term" value="C:endosome membrane"/>
    <property type="evidence" value="ECO:0007669"/>
    <property type="project" value="UniProtKB-SubCell"/>
</dbReference>
<keyword evidence="14" id="KW-1185">Reference proteome</keyword>
<evidence type="ECO:0000259" key="12">
    <source>
        <dbReference type="Pfam" id="PF06664"/>
    </source>
</evidence>
<dbReference type="GO" id="GO:0016055">
    <property type="term" value="P:Wnt signaling pathway"/>
    <property type="evidence" value="ECO:0007669"/>
    <property type="project" value="UniProtKB-KW"/>
</dbReference>
<feature type="transmembrane region" description="Helical" evidence="10">
    <location>
        <begin position="266"/>
        <end position="287"/>
    </location>
</feature>
<evidence type="ECO:0000256" key="6">
    <source>
        <dbReference type="ARBA" id="ARBA00022692"/>
    </source>
</evidence>
<dbReference type="AlphaFoldDB" id="A0A183BV57"/>
<dbReference type="Pfam" id="PF06664">
    <property type="entry name" value="WLS-like_TM"/>
    <property type="match status" value="1"/>
</dbReference>
<keyword evidence="9 10" id="KW-0472">Membrane</keyword>
<keyword evidence="6 10" id="KW-0812">Transmembrane</keyword>
<evidence type="ECO:0000313" key="15">
    <source>
        <dbReference type="WBParaSite" id="GPLIN_000449400"/>
    </source>
</evidence>
<feature type="transmembrane region" description="Helical" evidence="10">
    <location>
        <begin position="434"/>
        <end position="454"/>
    </location>
</feature>
<feature type="chain" id="PRO_5008146658" evidence="11">
    <location>
        <begin position="23"/>
        <end position="873"/>
    </location>
</feature>
<keyword evidence="8" id="KW-0333">Golgi apparatus</keyword>
<feature type="signal peptide" evidence="11">
    <location>
        <begin position="1"/>
        <end position="22"/>
    </location>
</feature>
<evidence type="ECO:0000256" key="7">
    <source>
        <dbReference type="ARBA" id="ARBA00022989"/>
    </source>
</evidence>
<evidence type="ECO:0000256" key="9">
    <source>
        <dbReference type="ARBA" id="ARBA00023136"/>
    </source>
</evidence>
<organism evidence="14 15">
    <name type="scientific">Globodera pallida</name>
    <name type="common">Potato cyst nematode worm</name>
    <name type="synonym">Heterodera pallida</name>
    <dbReference type="NCBI Taxonomy" id="36090"/>
    <lineage>
        <taxon>Eukaryota</taxon>
        <taxon>Metazoa</taxon>
        <taxon>Ecdysozoa</taxon>
        <taxon>Nematoda</taxon>
        <taxon>Chromadorea</taxon>
        <taxon>Rhabditida</taxon>
        <taxon>Tylenchina</taxon>
        <taxon>Tylenchomorpha</taxon>
        <taxon>Tylenchoidea</taxon>
        <taxon>Heteroderidae</taxon>
        <taxon>Heteroderinae</taxon>
        <taxon>Globodera</taxon>
    </lineage>
</organism>
<dbReference type="GO" id="GO:0000139">
    <property type="term" value="C:Golgi membrane"/>
    <property type="evidence" value="ECO:0007669"/>
    <property type="project" value="UniProtKB-SubCell"/>
</dbReference>
<feature type="transmembrane region" description="Helical" evidence="10">
    <location>
        <begin position="234"/>
        <end position="254"/>
    </location>
</feature>
<evidence type="ECO:0000256" key="10">
    <source>
        <dbReference type="SAM" id="Phobius"/>
    </source>
</evidence>
<sequence>MYAYTKLLPLLLLLQFLFFLLGAFFAPGPSSSMEFVLSACVDKSAGKSDELFHLRPVKANCMLVPDLKQHTSLSPDARDLVFIAQMPHMRGGVQLEYSPLFQFLIGFLDVDFEFSPETTFASEQVLMELEVRMAYRRKGDSSGKWIELIRTTVQRTSQCRVDSENLGFSLNCSLLDLFQFGSLPHPQYLLNIRIPANRTLCLLTNNKGPNCAFPGPLRELRLIEIHQNGGFTLIWLWLKSALFPMVLSALLWFFRRVRALPRRPVLLEKTIFALGCSLLVLDVPIEWISLRADVPALLLIGDLRQGLFYAVLFTFWLIFAGEHLIDDKGRNQLRNYWRNLSLVLFSSFVLLAFDLSERGRQLTNPFHSVWSSEGSLRLATVSIVLGVGSAVTYMLFLLHKVCVIWHTIRQKSEAELRRNNPERRLKVEAVLFRFRFLMLFTLVCAMSTIVSYWMQRYDDGLYVPIEGEGEGEDGELAQWNPMGRIFSISASAFFTGTLGMWNLYVLLLLAMYAPSHKHYKNAKGKPSAVSEPCPFFGDYQCPEGFHCAFDKCQDERGMEPPSSCAKVRCGKESECREGKCALFAGRPCGRNVLVAEGLARAVVSDCGPQGKCIGGRCAIDKCAEVLCDELSELCRDGMCFGLSTMFCFSPFDCGPPSLFECRQNKCQRRRDTIAPSFSPPTQKCDPGETFIGDKCVTQEGCAQLVCSSGQSCFNGFCVASSGANCANSGECAETNICREGHCVPDICKVNGGKCLPENACSPMSVPEGECRPYQGIPCSLSAAAEDCPPPYFCIGGICSKDDCFRKVCQIGERCDGGLCVRVEGNACRDALRECGEHFDCVAGYCKDRIKPYTDGGNRTTTAVGGGGTFGVGK</sequence>
<evidence type="ECO:0000256" key="4">
    <source>
        <dbReference type="ARBA" id="ARBA00022473"/>
    </source>
</evidence>